<evidence type="ECO:0000313" key="8">
    <source>
        <dbReference type="EMBL" id="KAJ9148347.1"/>
    </source>
</evidence>
<proteinExistence type="predicted"/>
<name>A0AA38RGQ5_9PEZI</name>
<evidence type="ECO:0000256" key="6">
    <source>
        <dbReference type="SAM" id="Phobius"/>
    </source>
</evidence>
<dbReference type="GO" id="GO:0022857">
    <property type="term" value="F:transmembrane transporter activity"/>
    <property type="evidence" value="ECO:0007669"/>
    <property type="project" value="InterPro"/>
</dbReference>
<feature type="transmembrane region" description="Helical" evidence="6">
    <location>
        <begin position="310"/>
        <end position="331"/>
    </location>
</feature>
<feature type="transmembrane region" description="Helical" evidence="6">
    <location>
        <begin position="139"/>
        <end position="158"/>
    </location>
</feature>
<evidence type="ECO:0000256" key="1">
    <source>
        <dbReference type="ARBA" id="ARBA00004141"/>
    </source>
</evidence>
<dbReference type="GO" id="GO:0016020">
    <property type="term" value="C:membrane"/>
    <property type="evidence" value="ECO:0007669"/>
    <property type="project" value="UniProtKB-SubCell"/>
</dbReference>
<comment type="caution">
    <text evidence="8">The sequence shown here is derived from an EMBL/GenBank/DDBJ whole genome shotgun (WGS) entry which is preliminary data.</text>
</comment>
<comment type="subcellular location">
    <subcellularLocation>
        <location evidence="1">Membrane</location>
        <topology evidence="1">Multi-pass membrane protein</topology>
    </subcellularLocation>
</comment>
<sequence length="458" mass="49355">MATTTQTQTLEEHRPSGPADYEPRELRSRAVLVEEERAPDAAVAQREAPTLWLKIQLIGVGFSFFCAGVNDGTLGPLIPYILSSYNISTGEVAIIYATTFAGWLFAAATNPILTAYLNLGQLLFLGAALQLLAQCLRPWAPLPLFCATFFLQALGMAYQDAHGNTFVSSVSRVAHRWLGFIHAMYALGCLVGPLVATAVAAHAGGDGWRKVYFVMLGLGVVNIAAVAVGFKDSLRRWGAGGRGDEEDAATGREGEQRTTAKRAAMGEMVELLKVKDVWIISMFYFFELGAAFTSGGWVVEFLTTIRHGDLSQMGYVPTGYYSGMFLGRLLLAEPTHRFGERRMLLIYSGFLAGLQLIFWLVPNIIANATALSLMGFFFGPFFAAGISVASKIFPRKIQAAALSFVFVVAQAGGAMFPSLTGLVAGSTGVQVLQPIVLALLVAGGIAWWMVPKAPERSD</sequence>
<evidence type="ECO:0000256" key="3">
    <source>
        <dbReference type="ARBA" id="ARBA00022989"/>
    </source>
</evidence>
<dbReference type="PROSITE" id="PS50850">
    <property type="entry name" value="MFS"/>
    <property type="match status" value="1"/>
</dbReference>
<keyword evidence="3 6" id="KW-1133">Transmembrane helix</keyword>
<organism evidence="8 9">
    <name type="scientific">Pleurostoma richardsiae</name>
    <dbReference type="NCBI Taxonomy" id="41990"/>
    <lineage>
        <taxon>Eukaryota</taxon>
        <taxon>Fungi</taxon>
        <taxon>Dikarya</taxon>
        <taxon>Ascomycota</taxon>
        <taxon>Pezizomycotina</taxon>
        <taxon>Sordariomycetes</taxon>
        <taxon>Sordariomycetidae</taxon>
        <taxon>Calosphaeriales</taxon>
        <taxon>Pleurostomataceae</taxon>
        <taxon>Pleurostoma</taxon>
    </lineage>
</organism>
<dbReference type="EMBL" id="JANBVO010000013">
    <property type="protein sequence ID" value="KAJ9148347.1"/>
    <property type="molecule type" value="Genomic_DNA"/>
</dbReference>
<dbReference type="Gene3D" id="1.20.1250.20">
    <property type="entry name" value="MFS general substrate transporter like domains"/>
    <property type="match status" value="2"/>
</dbReference>
<accession>A0AA38RGQ5</accession>
<reference evidence="8" key="1">
    <citation type="submission" date="2022-07" db="EMBL/GenBank/DDBJ databases">
        <title>Fungi with potential for degradation of polypropylene.</title>
        <authorList>
            <person name="Gostincar C."/>
        </authorList>
    </citation>
    <scope>NUCLEOTIDE SEQUENCE</scope>
    <source>
        <strain evidence="8">EXF-13308</strain>
    </source>
</reference>
<keyword evidence="2 6" id="KW-0812">Transmembrane</keyword>
<feature type="region of interest" description="Disordered" evidence="5">
    <location>
        <begin position="1"/>
        <end position="22"/>
    </location>
</feature>
<protein>
    <submittedName>
        <fullName evidence="8">MFS general substrate transporter</fullName>
    </submittedName>
</protein>
<feature type="compositionally biased region" description="Basic and acidic residues" evidence="5">
    <location>
        <begin position="10"/>
        <end position="22"/>
    </location>
</feature>
<evidence type="ECO:0000256" key="4">
    <source>
        <dbReference type="ARBA" id="ARBA00023136"/>
    </source>
</evidence>
<dbReference type="SUPFAM" id="SSF103473">
    <property type="entry name" value="MFS general substrate transporter"/>
    <property type="match status" value="1"/>
</dbReference>
<dbReference type="PANTHER" id="PTHR23514">
    <property type="entry name" value="BYPASS OF STOP CODON PROTEIN 6"/>
    <property type="match status" value="1"/>
</dbReference>
<feature type="transmembrane region" description="Helical" evidence="6">
    <location>
        <begin position="431"/>
        <end position="450"/>
    </location>
</feature>
<feature type="transmembrane region" description="Helical" evidence="6">
    <location>
        <begin position="277"/>
        <end position="298"/>
    </location>
</feature>
<dbReference type="InterPro" id="IPR036259">
    <property type="entry name" value="MFS_trans_sf"/>
</dbReference>
<dbReference type="PANTHER" id="PTHR23514:SF16">
    <property type="entry name" value="TRANSPORTER, PUTATIVE (AFU_ORTHOLOGUE AFUA_2G17270)-RELATED"/>
    <property type="match status" value="1"/>
</dbReference>
<dbReference type="InterPro" id="IPR011701">
    <property type="entry name" value="MFS"/>
</dbReference>
<feature type="transmembrane region" description="Helical" evidence="6">
    <location>
        <begin position="211"/>
        <end position="230"/>
    </location>
</feature>
<feature type="transmembrane region" description="Helical" evidence="6">
    <location>
        <begin position="401"/>
        <end position="425"/>
    </location>
</feature>
<evidence type="ECO:0000256" key="2">
    <source>
        <dbReference type="ARBA" id="ARBA00022692"/>
    </source>
</evidence>
<dbReference type="AlphaFoldDB" id="A0AA38RGQ5"/>
<keyword evidence="9" id="KW-1185">Reference proteome</keyword>
<feature type="domain" description="Major facilitator superfamily (MFS) profile" evidence="7">
    <location>
        <begin position="56"/>
        <end position="454"/>
    </location>
</feature>
<gene>
    <name evidence="8" type="ORF">NKR23_g5104</name>
</gene>
<keyword evidence="4 6" id="KW-0472">Membrane</keyword>
<feature type="transmembrane region" description="Helical" evidence="6">
    <location>
        <begin position="179"/>
        <end position="205"/>
    </location>
</feature>
<dbReference type="Proteomes" id="UP001174694">
    <property type="component" value="Unassembled WGS sequence"/>
</dbReference>
<feature type="compositionally biased region" description="Basic and acidic residues" evidence="5">
    <location>
        <begin position="249"/>
        <end position="258"/>
    </location>
</feature>
<evidence type="ECO:0000313" key="9">
    <source>
        <dbReference type="Proteomes" id="UP001174694"/>
    </source>
</evidence>
<dbReference type="Pfam" id="PF07690">
    <property type="entry name" value="MFS_1"/>
    <property type="match status" value="1"/>
</dbReference>
<dbReference type="FunFam" id="1.20.1250.20:FF:000286">
    <property type="entry name" value="MFS efflux transporter"/>
    <property type="match status" value="1"/>
</dbReference>
<dbReference type="InterPro" id="IPR020846">
    <property type="entry name" value="MFS_dom"/>
</dbReference>
<feature type="transmembrane region" description="Helical" evidence="6">
    <location>
        <begin position="343"/>
        <end position="362"/>
    </location>
</feature>
<feature type="region of interest" description="Disordered" evidence="5">
    <location>
        <begin position="239"/>
        <end position="259"/>
    </location>
</feature>
<evidence type="ECO:0000256" key="5">
    <source>
        <dbReference type="SAM" id="MobiDB-lite"/>
    </source>
</evidence>
<evidence type="ECO:0000259" key="7">
    <source>
        <dbReference type="PROSITE" id="PS50850"/>
    </source>
</evidence>
<dbReference type="InterPro" id="IPR051788">
    <property type="entry name" value="MFS_Transporter"/>
</dbReference>
<feature type="transmembrane region" description="Helical" evidence="6">
    <location>
        <begin position="368"/>
        <end position="389"/>
    </location>
</feature>